<dbReference type="GO" id="GO:0008696">
    <property type="term" value="F:4-amino-4-deoxychorismate lyase activity"/>
    <property type="evidence" value="ECO:0007669"/>
    <property type="project" value="UniProtKB-EC"/>
</dbReference>
<proteinExistence type="predicted"/>
<evidence type="ECO:0000313" key="1">
    <source>
        <dbReference type="EMBL" id="MBB3186500.1"/>
    </source>
</evidence>
<dbReference type="InterPro" id="IPR036038">
    <property type="entry name" value="Aminotransferase-like"/>
</dbReference>
<keyword evidence="2" id="KW-1185">Reference proteome</keyword>
<evidence type="ECO:0000313" key="2">
    <source>
        <dbReference type="Proteomes" id="UP000544222"/>
    </source>
</evidence>
<protein>
    <submittedName>
        <fullName evidence="1">4-amino-4-deoxychorismate lyase</fullName>
        <ecNumber evidence="1">4.1.3.38</ecNumber>
    </submittedName>
</protein>
<dbReference type="AlphaFoldDB" id="A0A7W5H1A7"/>
<dbReference type="Gene3D" id="3.30.470.10">
    <property type="match status" value="1"/>
</dbReference>
<keyword evidence="1" id="KW-0456">Lyase</keyword>
<name>A0A7W5H1A7_9PORP</name>
<dbReference type="InterPro" id="IPR043131">
    <property type="entry name" value="BCAT-like_N"/>
</dbReference>
<dbReference type="SUPFAM" id="SSF56752">
    <property type="entry name" value="D-aminoacid aminotransferase-like PLP-dependent enzymes"/>
    <property type="match status" value="1"/>
</dbReference>
<accession>A0A7W5H1A7</accession>
<reference evidence="1 2" key="1">
    <citation type="submission" date="2020-08" db="EMBL/GenBank/DDBJ databases">
        <title>Genomic Encyclopedia of Type Strains, Phase IV (KMG-IV): sequencing the most valuable type-strain genomes for metagenomic binning, comparative biology and taxonomic classification.</title>
        <authorList>
            <person name="Goeker M."/>
        </authorList>
    </citation>
    <scope>NUCLEOTIDE SEQUENCE [LARGE SCALE GENOMIC DNA]</scope>
    <source>
        <strain evidence="1 2">DSM 27471</strain>
    </source>
</reference>
<organism evidence="1 2">
    <name type="scientific">Microbacter margulisiae</name>
    <dbReference type="NCBI Taxonomy" id="1350067"/>
    <lineage>
        <taxon>Bacteria</taxon>
        <taxon>Pseudomonadati</taxon>
        <taxon>Bacteroidota</taxon>
        <taxon>Bacteroidia</taxon>
        <taxon>Bacteroidales</taxon>
        <taxon>Porphyromonadaceae</taxon>
        <taxon>Microbacter</taxon>
    </lineage>
</organism>
<gene>
    <name evidence="1" type="ORF">FHX64_000663</name>
</gene>
<dbReference type="Pfam" id="PF01063">
    <property type="entry name" value="Aminotran_4"/>
    <property type="match status" value="1"/>
</dbReference>
<dbReference type="InterPro" id="IPR043132">
    <property type="entry name" value="BCAT-like_C"/>
</dbReference>
<dbReference type="Proteomes" id="UP000544222">
    <property type="component" value="Unassembled WGS sequence"/>
</dbReference>
<dbReference type="InterPro" id="IPR001544">
    <property type="entry name" value="Aminotrans_IV"/>
</dbReference>
<dbReference type="RefSeq" id="WP_183412391.1">
    <property type="nucleotide sequence ID" value="NZ_JACHYB010000001.1"/>
</dbReference>
<comment type="caution">
    <text evidence="1">The sequence shown here is derived from an EMBL/GenBank/DDBJ whole genome shotgun (WGS) entry which is preliminary data.</text>
</comment>
<sequence>MYRFIETLRIEHRQLIRPEWHERRLNDTRYHFFDKVQDIDLSRAIQIPQTLTEATYKCRVVYSSDIEAVTFEPYHARDIRSLQVVYDDKIDYAFKYYDRSAFNDYLNHSSSDDILIVKQGCVTDTSFSNIVFYDGKDWITPSYYLLNGIQRQYLLQQGIIIERKIKLGDLSSFYCAKLINAMLPFESSRAIDVALIYS</sequence>
<dbReference type="EC" id="4.1.3.38" evidence="1"/>
<dbReference type="EMBL" id="JACHYB010000001">
    <property type="protein sequence ID" value="MBB3186500.1"/>
    <property type="molecule type" value="Genomic_DNA"/>
</dbReference>
<dbReference type="Gene3D" id="3.20.10.10">
    <property type="entry name" value="D-amino Acid Aminotransferase, subunit A, domain 2"/>
    <property type="match status" value="1"/>
</dbReference>